<dbReference type="AlphaFoldDB" id="X1CF78"/>
<evidence type="ECO:0000256" key="2">
    <source>
        <dbReference type="ARBA" id="ARBA00022475"/>
    </source>
</evidence>
<evidence type="ECO:0000313" key="6">
    <source>
        <dbReference type="EMBL" id="GAG82886.1"/>
    </source>
</evidence>
<gene>
    <name evidence="6" type="ORF">S01H4_35968</name>
</gene>
<feature type="non-terminal residue" evidence="6">
    <location>
        <position position="133"/>
    </location>
</feature>
<protein>
    <submittedName>
        <fullName evidence="6">Uncharacterized protein</fullName>
    </submittedName>
</protein>
<accession>X1CF78</accession>
<evidence type="ECO:0000256" key="3">
    <source>
        <dbReference type="ARBA" id="ARBA00022692"/>
    </source>
</evidence>
<reference evidence="6" key="1">
    <citation type="journal article" date="2014" name="Front. Microbiol.">
        <title>High frequency of phylogenetically diverse reductive dehalogenase-homologous genes in deep subseafloor sedimentary metagenomes.</title>
        <authorList>
            <person name="Kawai M."/>
            <person name="Futagami T."/>
            <person name="Toyoda A."/>
            <person name="Takaki Y."/>
            <person name="Nishi S."/>
            <person name="Hori S."/>
            <person name="Arai W."/>
            <person name="Tsubouchi T."/>
            <person name="Morono Y."/>
            <person name="Uchiyama I."/>
            <person name="Ito T."/>
            <person name="Fujiyama A."/>
            <person name="Inagaki F."/>
            <person name="Takami H."/>
        </authorList>
    </citation>
    <scope>NUCLEOTIDE SEQUENCE</scope>
    <source>
        <strain evidence="6">Expedition CK06-06</strain>
    </source>
</reference>
<evidence type="ECO:0000256" key="1">
    <source>
        <dbReference type="ARBA" id="ARBA00004651"/>
    </source>
</evidence>
<keyword evidence="3" id="KW-0812">Transmembrane</keyword>
<comment type="caution">
    <text evidence="6">The sequence shown here is derived from an EMBL/GenBank/DDBJ whole genome shotgun (WGS) entry which is preliminary data.</text>
</comment>
<proteinExistence type="predicted"/>
<keyword evidence="4" id="KW-1133">Transmembrane helix</keyword>
<evidence type="ECO:0000256" key="5">
    <source>
        <dbReference type="ARBA" id="ARBA00023136"/>
    </source>
</evidence>
<name>X1CF78_9ZZZZ</name>
<sequence>MDERPEYERRDNVAFYSPDHQYLIYMKTFDGEKSQMNQIQILTRRPDGTLAKRIDAQKGLYNDGGWNFIEGIERKFDRSGENILEEEGFKKRYLPLEVKPSDFSREIQKPEELNFFQLARYILQSRRSGYNVR</sequence>
<comment type="subcellular location">
    <subcellularLocation>
        <location evidence="1">Cell membrane</location>
        <topology evidence="1">Multi-pass membrane protein</topology>
    </subcellularLocation>
</comment>
<keyword evidence="5" id="KW-0472">Membrane</keyword>
<dbReference type="EMBL" id="BART01019180">
    <property type="protein sequence ID" value="GAG82886.1"/>
    <property type="molecule type" value="Genomic_DNA"/>
</dbReference>
<keyword evidence="2" id="KW-1003">Cell membrane</keyword>
<dbReference type="InterPro" id="IPR005495">
    <property type="entry name" value="LptG/LptF_permease"/>
</dbReference>
<dbReference type="Pfam" id="PF03739">
    <property type="entry name" value="LptF_LptG"/>
    <property type="match status" value="1"/>
</dbReference>
<evidence type="ECO:0000256" key="4">
    <source>
        <dbReference type="ARBA" id="ARBA00022989"/>
    </source>
</evidence>
<dbReference type="GO" id="GO:0005886">
    <property type="term" value="C:plasma membrane"/>
    <property type="evidence" value="ECO:0007669"/>
    <property type="project" value="UniProtKB-SubCell"/>
</dbReference>
<organism evidence="6">
    <name type="scientific">marine sediment metagenome</name>
    <dbReference type="NCBI Taxonomy" id="412755"/>
    <lineage>
        <taxon>unclassified sequences</taxon>
        <taxon>metagenomes</taxon>
        <taxon>ecological metagenomes</taxon>
    </lineage>
</organism>